<feature type="transmembrane region" description="Helical" evidence="2">
    <location>
        <begin position="376"/>
        <end position="398"/>
    </location>
</feature>
<evidence type="ECO:0000313" key="4">
    <source>
        <dbReference type="EMBL" id="TYI88273.1"/>
    </source>
</evidence>
<evidence type="ECO:0000256" key="2">
    <source>
        <dbReference type="SAM" id="Phobius"/>
    </source>
</evidence>
<feature type="domain" description="Myb/SANT-like DNA-binding" evidence="3">
    <location>
        <begin position="76"/>
        <end position="167"/>
    </location>
</feature>
<dbReference type="PANTHER" id="PTHR46327">
    <property type="entry name" value="F16F4.11 PROTEIN-RELATED"/>
    <property type="match status" value="1"/>
</dbReference>
<feature type="transmembrane region" description="Helical" evidence="2">
    <location>
        <begin position="333"/>
        <end position="364"/>
    </location>
</feature>
<name>A0A5D2VFU1_GOSMU</name>
<sequence length="820" mass="94497">MEGNPVSDDSLIQDDDSFQVHEGLNPQFYQFQDVMKEIGKSCDDNWNNFDEEGGGGGCDGCYDGGCKGKGEFLWRRVKWTVQMVKLLINAVCYIDEDASSDCQGGVKRKLSMSHKIGKWRCVSKLMVEGGYRVSPQQCEDKFNDLNKRYKRLNGVLGKGTSCKVVEKPELLDVMDVSNKVKEEVKKILSSRNLFYEEMCFYHTGNRLYLPQDPKLQCSLQSRQYNGDDEFKKELHDAEPDDVFCKGNDVSLNGMEYGKSSAYRLQEQWMAFRLLELQKQKLQIQVQKLELEKKRFKWRRTNWNQDKDLDKMRLENECMKLANERLAFDVTKDLLGLFMVVNIVTSCFLKQYVMVFCFICFQAIVTNFEHKPVISPIWLFEFVIYIFFLVHKFMIWLSFGSTFVKSSKPSAGGNMLQEWEYGCLGLQGSIQPQNEQQPCMSKLPSAFGSVENERREITVIEDDVTNYAKQCMLEHNEAGKNEDGPPWQRMKWTGKMVKLLITILSYIGEDPSTDCAGNQIKVSSLLRKLGKWKCVSKSVTLKRGYIVSPQQCEDKFNNLNKTYRRLNDLLGRGTSCKVVENPKLLDIINVSEKGKEDVRKLLMSKHLFFEEMCSYHNGNRMYLPHDPDLLQSLLFILKNEDDYELLDSNQPTLDKKAGVTAKDNEDFAEFSAKWLELISENGIAPSCSNQILNAQGDATEYNGANSGFSAEISTLWFKPMNDNEVVGPTSSLKPSCFNQIPDTKDNEADGSQWMTRQAYQLEKRKLRLKSKVLDLEKQRLKWRRRSWKQDMELEKMRLVNKCLKHGNEYIALQLTGKKIGS</sequence>
<gene>
    <name evidence="4" type="ORF">E1A91_D04G196900v1</name>
</gene>
<dbReference type="EMBL" id="CM017652">
    <property type="protein sequence ID" value="TYI88273.1"/>
    <property type="molecule type" value="Genomic_DNA"/>
</dbReference>
<keyword evidence="5" id="KW-1185">Reference proteome</keyword>
<keyword evidence="2" id="KW-1133">Transmembrane helix</keyword>
<feature type="domain" description="Myb/SANT-like DNA-binding" evidence="3">
    <location>
        <begin position="488"/>
        <end position="579"/>
    </location>
</feature>
<reference evidence="4 5" key="1">
    <citation type="submission" date="2019-07" db="EMBL/GenBank/DDBJ databases">
        <title>WGS assembly of Gossypium mustelinum.</title>
        <authorList>
            <person name="Chen Z.J."/>
            <person name="Sreedasyam A."/>
            <person name="Ando A."/>
            <person name="Song Q."/>
            <person name="De L."/>
            <person name="Hulse-Kemp A."/>
            <person name="Ding M."/>
            <person name="Ye W."/>
            <person name="Kirkbride R."/>
            <person name="Jenkins J."/>
            <person name="Plott C."/>
            <person name="Lovell J."/>
            <person name="Lin Y.-M."/>
            <person name="Vaughn R."/>
            <person name="Liu B."/>
            <person name="Li W."/>
            <person name="Simpson S."/>
            <person name="Scheffler B."/>
            <person name="Saski C."/>
            <person name="Grover C."/>
            <person name="Hu G."/>
            <person name="Conover J."/>
            <person name="Carlson J."/>
            <person name="Shu S."/>
            <person name="Boston L."/>
            <person name="Williams M."/>
            <person name="Peterson D."/>
            <person name="Mcgee K."/>
            <person name="Jones D."/>
            <person name="Wendel J."/>
            <person name="Stelly D."/>
            <person name="Grimwood J."/>
            <person name="Schmutz J."/>
        </authorList>
    </citation>
    <scope>NUCLEOTIDE SEQUENCE [LARGE SCALE GENOMIC DNA]</scope>
    <source>
        <strain evidence="4">1408120.09</strain>
    </source>
</reference>
<keyword evidence="1" id="KW-0175">Coiled coil</keyword>
<organism evidence="4 5">
    <name type="scientific">Gossypium mustelinum</name>
    <name type="common">Cotton</name>
    <name type="synonym">Gossypium caicoense</name>
    <dbReference type="NCBI Taxonomy" id="34275"/>
    <lineage>
        <taxon>Eukaryota</taxon>
        <taxon>Viridiplantae</taxon>
        <taxon>Streptophyta</taxon>
        <taxon>Embryophyta</taxon>
        <taxon>Tracheophyta</taxon>
        <taxon>Spermatophyta</taxon>
        <taxon>Magnoliopsida</taxon>
        <taxon>eudicotyledons</taxon>
        <taxon>Gunneridae</taxon>
        <taxon>Pentapetalae</taxon>
        <taxon>rosids</taxon>
        <taxon>malvids</taxon>
        <taxon>Malvales</taxon>
        <taxon>Malvaceae</taxon>
        <taxon>Malvoideae</taxon>
        <taxon>Gossypium</taxon>
    </lineage>
</organism>
<feature type="coiled-coil region" evidence="1">
    <location>
        <begin position="271"/>
        <end position="323"/>
    </location>
</feature>
<dbReference type="Proteomes" id="UP000323597">
    <property type="component" value="Chromosome D04"/>
</dbReference>
<dbReference type="Pfam" id="PF13837">
    <property type="entry name" value="Myb_DNA-bind_4"/>
    <property type="match status" value="2"/>
</dbReference>
<dbReference type="AlphaFoldDB" id="A0A5D2VFU1"/>
<evidence type="ECO:0000313" key="5">
    <source>
        <dbReference type="Proteomes" id="UP000323597"/>
    </source>
</evidence>
<accession>A0A5D2VFU1</accession>
<dbReference type="PANTHER" id="PTHR46327:SF5">
    <property type="entry name" value="MYB_SANT-LIKE DNA-BINDING DOMAIN-CONTAINING PROTEIN"/>
    <property type="match status" value="1"/>
</dbReference>
<evidence type="ECO:0000256" key="1">
    <source>
        <dbReference type="SAM" id="Coils"/>
    </source>
</evidence>
<dbReference type="Gene3D" id="1.10.10.60">
    <property type="entry name" value="Homeodomain-like"/>
    <property type="match status" value="2"/>
</dbReference>
<dbReference type="InterPro" id="IPR044822">
    <property type="entry name" value="Myb_DNA-bind_4"/>
</dbReference>
<protein>
    <recommendedName>
        <fullName evidence="3">Myb/SANT-like DNA-binding domain-containing protein</fullName>
    </recommendedName>
</protein>
<evidence type="ECO:0000259" key="3">
    <source>
        <dbReference type="Pfam" id="PF13837"/>
    </source>
</evidence>
<keyword evidence="2" id="KW-0812">Transmembrane</keyword>
<keyword evidence="2" id="KW-0472">Membrane</keyword>
<proteinExistence type="predicted"/>